<organism evidence="3 4">
    <name type="scientific">Coniophora puteana (strain RWD-64-598)</name>
    <name type="common">Brown rot fungus</name>
    <dbReference type="NCBI Taxonomy" id="741705"/>
    <lineage>
        <taxon>Eukaryota</taxon>
        <taxon>Fungi</taxon>
        <taxon>Dikarya</taxon>
        <taxon>Basidiomycota</taxon>
        <taxon>Agaricomycotina</taxon>
        <taxon>Agaricomycetes</taxon>
        <taxon>Agaricomycetidae</taxon>
        <taxon>Boletales</taxon>
        <taxon>Coniophorineae</taxon>
        <taxon>Coniophoraceae</taxon>
        <taxon>Coniophora</taxon>
    </lineage>
</organism>
<evidence type="ECO:0000313" key="3">
    <source>
        <dbReference type="EMBL" id="EIW75117.1"/>
    </source>
</evidence>
<protein>
    <submittedName>
        <fullName evidence="3">Uncharacterized protein</fullName>
    </submittedName>
</protein>
<dbReference type="OrthoDB" id="5424209at2759"/>
<feature type="coiled-coil region" evidence="1">
    <location>
        <begin position="322"/>
        <end position="349"/>
    </location>
</feature>
<evidence type="ECO:0000313" key="4">
    <source>
        <dbReference type="Proteomes" id="UP000053558"/>
    </source>
</evidence>
<evidence type="ECO:0000256" key="1">
    <source>
        <dbReference type="SAM" id="Coils"/>
    </source>
</evidence>
<dbReference type="RefSeq" id="XP_007774549.1">
    <property type="nucleotide sequence ID" value="XM_007776359.1"/>
</dbReference>
<accession>A0A5M3M7U6</accession>
<feature type="compositionally biased region" description="Low complexity" evidence="2">
    <location>
        <begin position="32"/>
        <end position="42"/>
    </location>
</feature>
<dbReference type="Proteomes" id="UP000053558">
    <property type="component" value="Unassembled WGS sequence"/>
</dbReference>
<keyword evidence="4" id="KW-1185">Reference proteome</keyword>
<dbReference type="AlphaFoldDB" id="A0A5M3M7U6"/>
<dbReference type="EMBL" id="JH711589">
    <property type="protein sequence ID" value="EIW75117.1"/>
    <property type="molecule type" value="Genomic_DNA"/>
</dbReference>
<gene>
    <name evidence="3" type="ORF">CONPUDRAFT_159253</name>
</gene>
<feature type="compositionally biased region" description="Acidic residues" evidence="2">
    <location>
        <begin position="142"/>
        <end position="156"/>
    </location>
</feature>
<dbReference type="KEGG" id="cput:CONPUDRAFT_159253"/>
<keyword evidence="1" id="KW-0175">Coiled coil</keyword>
<name>A0A5M3M7U6_CONPW</name>
<feature type="region of interest" description="Disordered" evidence="2">
    <location>
        <begin position="1"/>
        <end position="42"/>
    </location>
</feature>
<comment type="caution">
    <text evidence="3">The sequence shown here is derived from an EMBL/GenBank/DDBJ whole genome shotgun (WGS) entry which is preliminary data.</text>
</comment>
<dbReference type="OMA" id="PSEFKYP"/>
<evidence type="ECO:0000256" key="2">
    <source>
        <dbReference type="SAM" id="MobiDB-lite"/>
    </source>
</evidence>
<sequence>MSMKARERASVSGNNGDSDYEDSIWSNSNDGASSSVASVEPSPYEVPRFESHFYYAGLGPKGRGPKLIYRTSNDKFVEPTGPEAYARLMKLCPVTEDHELGQDGRWDRIRDQVVELLDKGGVKLTSVDLVQFTWLDKKDDQEIQEEEDDDDDDDYTQNDNLTYDDIPPIKPVEYGECHTTSPTIWVGVLPDTLTGAVAHESATEILGLLKELGIAGVDVADRESVARFLHGPDLFAPVSDLDPLKDVIDNLSTPLSLPIAGRKTKMQGTLGCYFRVGDDLYAATARHSVFPLNGDYKEYNYVKSAPKKEVIIMGNRAFTNYLTSIQASIATLNDTVDSLERRTRTLTRRVEAGGDDAQKSAGELAETQDQLTKTITKIGALKAFFVDVKKRWRRSKDRVIGYVVWAPPIGVGVPPHRYTRDLCVIKLNKKKFRKFRGNVLSLGPEIFPGNFKALMYDRINVPAEFEYPEDGLLPVQGMLSTADITNPNSTNLEGERIHRVIKRGGFTMNPTVGTLSRFMSHVRKYFVTGNLDSVEVAILPVDNDSKAFSRGGDSGALIVDALGRSVALLTGGTNKGTDSSDITFATPMEWVWDLIKDKFPDANLYFDDLEGFFADVV</sequence>
<proteinExistence type="predicted"/>
<feature type="region of interest" description="Disordered" evidence="2">
    <location>
        <begin position="140"/>
        <end position="166"/>
    </location>
</feature>
<dbReference type="GeneID" id="19204064"/>
<reference evidence="4" key="1">
    <citation type="journal article" date="2012" name="Science">
        <title>The Paleozoic origin of enzymatic lignin decomposition reconstructed from 31 fungal genomes.</title>
        <authorList>
            <person name="Floudas D."/>
            <person name="Binder M."/>
            <person name="Riley R."/>
            <person name="Barry K."/>
            <person name="Blanchette R.A."/>
            <person name="Henrissat B."/>
            <person name="Martinez A.T."/>
            <person name="Otillar R."/>
            <person name="Spatafora J.W."/>
            <person name="Yadav J.S."/>
            <person name="Aerts A."/>
            <person name="Benoit I."/>
            <person name="Boyd A."/>
            <person name="Carlson A."/>
            <person name="Copeland A."/>
            <person name="Coutinho P.M."/>
            <person name="de Vries R.P."/>
            <person name="Ferreira P."/>
            <person name="Findley K."/>
            <person name="Foster B."/>
            <person name="Gaskell J."/>
            <person name="Glotzer D."/>
            <person name="Gorecki P."/>
            <person name="Heitman J."/>
            <person name="Hesse C."/>
            <person name="Hori C."/>
            <person name="Igarashi K."/>
            <person name="Jurgens J.A."/>
            <person name="Kallen N."/>
            <person name="Kersten P."/>
            <person name="Kohler A."/>
            <person name="Kuees U."/>
            <person name="Kumar T.K.A."/>
            <person name="Kuo A."/>
            <person name="LaButti K."/>
            <person name="Larrondo L.F."/>
            <person name="Lindquist E."/>
            <person name="Ling A."/>
            <person name="Lombard V."/>
            <person name="Lucas S."/>
            <person name="Lundell T."/>
            <person name="Martin R."/>
            <person name="McLaughlin D.J."/>
            <person name="Morgenstern I."/>
            <person name="Morin E."/>
            <person name="Murat C."/>
            <person name="Nagy L.G."/>
            <person name="Nolan M."/>
            <person name="Ohm R.A."/>
            <person name="Patyshakuliyeva A."/>
            <person name="Rokas A."/>
            <person name="Ruiz-Duenas F.J."/>
            <person name="Sabat G."/>
            <person name="Salamov A."/>
            <person name="Samejima M."/>
            <person name="Schmutz J."/>
            <person name="Slot J.C."/>
            <person name="St John F."/>
            <person name="Stenlid J."/>
            <person name="Sun H."/>
            <person name="Sun S."/>
            <person name="Syed K."/>
            <person name="Tsang A."/>
            <person name="Wiebenga A."/>
            <person name="Young D."/>
            <person name="Pisabarro A."/>
            <person name="Eastwood D.C."/>
            <person name="Martin F."/>
            <person name="Cullen D."/>
            <person name="Grigoriev I.V."/>
            <person name="Hibbett D.S."/>
        </authorList>
    </citation>
    <scope>NUCLEOTIDE SEQUENCE [LARGE SCALE GENOMIC DNA]</scope>
    <source>
        <strain evidence="4">RWD-64-598 SS2</strain>
    </source>
</reference>